<reference evidence="3 4" key="1">
    <citation type="submission" date="2024-09" db="EMBL/GenBank/DDBJ databases">
        <authorList>
            <person name="Sun Q."/>
            <person name="Mori K."/>
        </authorList>
    </citation>
    <scope>NUCLEOTIDE SEQUENCE [LARGE SCALE GENOMIC DNA]</scope>
    <source>
        <strain evidence="3 4">TBRC 0563</strain>
    </source>
</reference>
<feature type="domain" description="VOC" evidence="2">
    <location>
        <begin position="4"/>
        <end position="140"/>
    </location>
</feature>
<dbReference type="PANTHER" id="PTHR36437:SF2">
    <property type="entry name" value="GLYOXALASE_BLEOMYCIN RESISTANCE PROTEIN_DIOXYGENASE"/>
    <property type="match status" value="1"/>
</dbReference>
<dbReference type="RefSeq" id="WP_378211643.1">
    <property type="nucleotide sequence ID" value="NZ_JBHLZP010000544.1"/>
</dbReference>
<dbReference type="Pfam" id="PF00903">
    <property type="entry name" value="Glyoxalase"/>
    <property type="match status" value="1"/>
</dbReference>
<dbReference type="SUPFAM" id="SSF54593">
    <property type="entry name" value="Glyoxalase/Bleomycin resistance protein/Dihydroxybiphenyl dioxygenase"/>
    <property type="match status" value="1"/>
</dbReference>
<accession>A0ABV5YX94</accession>
<evidence type="ECO:0000313" key="4">
    <source>
        <dbReference type="Proteomes" id="UP001589627"/>
    </source>
</evidence>
<sequence length="142" mass="15545">MISRVSHVTYFVLDQDRAKEFYTGKLGFEVRTDVTMGGDFEGAGQGFRWLTVGPPDQPGFEVVLADCAMGHDERTAGQIRELVAKGALGAGVLGTPDCRKAYEELSARGVVFVQEPAVRPYGIEAVLRDDSGNWFSLTQRTE</sequence>
<proteinExistence type="predicted"/>
<dbReference type="EMBL" id="JBHLZP010000544">
    <property type="protein sequence ID" value="MFB9838607.1"/>
    <property type="molecule type" value="Genomic_DNA"/>
</dbReference>
<name>A0ABV5YX94_9ACTN</name>
<dbReference type="InterPro" id="IPR037523">
    <property type="entry name" value="VOC_core"/>
</dbReference>
<dbReference type="InterPro" id="IPR018146">
    <property type="entry name" value="Glyoxalase_1_CS"/>
</dbReference>
<keyword evidence="4" id="KW-1185">Reference proteome</keyword>
<organism evidence="3 4">
    <name type="scientific">Actinoallomurus acaciae</name>
    <dbReference type="NCBI Taxonomy" id="502577"/>
    <lineage>
        <taxon>Bacteria</taxon>
        <taxon>Bacillati</taxon>
        <taxon>Actinomycetota</taxon>
        <taxon>Actinomycetes</taxon>
        <taxon>Streptosporangiales</taxon>
        <taxon>Thermomonosporaceae</taxon>
        <taxon>Actinoallomurus</taxon>
    </lineage>
</organism>
<gene>
    <name evidence="3" type="ORF">ACFFNX_41315</name>
</gene>
<dbReference type="PANTHER" id="PTHR36437">
    <property type="entry name" value="GLYOXALASE/BLEOMYCIN RESISTANCE PROTEIN/DIOXYGENASE"/>
    <property type="match status" value="1"/>
</dbReference>
<dbReference type="InterPro" id="IPR004360">
    <property type="entry name" value="Glyas_Fos-R_dOase_dom"/>
</dbReference>
<comment type="caution">
    <text evidence="3">The sequence shown here is derived from an EMBL/GenBank/DDBJ whole genome shotgun (WGS) entry which is preliminary data.</text>
</comment>
<dbReference type="PROSITE" id="PS51819">
    <property type="entry name" value="VOC"/>
    <property type="match status" value="1"/>
</dbReference>
<dbReference type="Gene3D" id="3.10.180.10">
    <property type="entry name" value="2,3-Dihydroxybiphenyl 1,2-Dioxygenase, domain 1"/>
    <property type="match status" value="1"/>
</dbReference>
<dbReference type="PROSITE" id="PS00934">
    <property type="entry name" value="GLYOXALASE_I_1"/>
    <property type="match status" value="1"/>
</dbReference>
<dbReference type="Proteomes" id="UP001589627">
    <property type="component" value="Unassembled WGS sequence"/>
</dbReference>
<evidence type="ECO:0000313" key="3">
    <source>
        <dbReference type="EMBL" id="MFB9838607.1"/>
    </source>
</evidence>
<evidence type="ECO:0000259" key="2">
    <source>
        <dbReference type="PROSITE" id="PS51819"/>
    </source>
</evidence>
<dbReference type="InterPro" id="IPR029068">
    <property type="entry name" value="Glyas_Bleomycin-R_OHBP_Dase"/>
</dbReference>
<keyword evidence="1" id="KW-0479">Metal-binding</keyword>
<evidence type="ECO:0000256" key="1">
    <source>
        <dbReference type="ARBA" id="ARBA00022723"/>
    </source>
</evidence>
<protein>
    <submittedName>
        <fullName evidence="3">VOC family protein</fullName>
    </submittedName>
</protein>